<gene>
    <name evidence="2" type="ORF">HNQ38_002440</name>
</gene>
<organism evidence="2 3">
    <name type="scientific">Desulfovibrio intestinalis</name>
    <dbReference type="NCBI Taxonomy" id="58621"/>
    <lineage>
        <taxon>Bacteria</taxon>
        <taxon>Pseudomonadati</taxon>
        <taxon>Thermodesulfobacteriota</taxon>
        <taxon>Desulfovibrionia</taxon>
        <taxon>Desulfovibrionales</taxon>
        <taxon>Desulfovibrionaceae</taxon>
        <taxon>Desulfovibrio</taxon>
    </lineage>
</organism>
<keyword evidence="1" id="KW-0472">Membrane</keyword>
<keyword evidence="1" id="KW-1133">Transmembrane helix</keyword>
<dbReference type="AlphaFoldDB" id="A0A7W8C4T3"/>
<feature type="transmembrane region" description="Helical" evidence="1">
    <location>
        <begin position="417"/>
        <end position="440"/>
    </location>
</feature>
<sequence>MNPTIAMPSNMFTVASSKCGNVAPPISNELIKEVEAQLLRSFMTKCGGKLNLADAVALYGNSVDGARLVNAVRTNKDGSTNKNEYNFGNEFEALECHATQRNGIVDGDNKKAARTDDLSVQKSKGTLEHDSLEEHATLYDQHTDVVVYSEKGKVLERLQMKHVRGTAILIKENYTTHPDAPDFIVVPPDSYERHKENLEKISKSARSSEIRERAKIALSKLKAGSVDSCWTSRPDTDNHSILSSLVEKTGGTNGIVGKVLPHASIMIQAGSDAANRVGGRVGAVLLSELAGLVVGGAIWELRDAHANPEGMEITDRIKRLFTISVDKLKKSGVLRCGREISLEVMNLLLGLLSSVCASLKGLLQLLGKGLRQVWDSICDYISGKIPSFTTLVSTVAKVLSAVGIGTLALLLEEKLTLLGLPSLISGLLAAALAGVAIVFANRGIDALVFSLTSAFSQAKAAKLRYEKIAAYCEEIIPKLIESRENFEKMVNAYYAEREAIITKSFASLKATMLTQDVVQIFHSLEEINNLFGKSLGWSTQEEFDALVLSEKSFVL</sequence>
<evidence type="ECO:0000313" key="3">
    <source>
        <dbReference type="Proteomes" id="UP000539075"/>
    </source>
</evidence>
<keyword evidence="3" id="KW-1185">Reference proteome</keyword>
<keyword evidence="1" id="KW-0812">Transmembrane</keyword>
<comment type="caution">
    <text evidence="2">The sequence shown here is derived from an EMBL/GenBank/DDBJ whole genome shotgun (WGS) entry which is preliminary data.</text>
</comment>
<protein>
    <submittedName>
        <fullName evidence="2">Uncharacterized protein</fullName>
    </submittedName>
</protein>
<name>A0A7W8C4T3_9BACT</name>
<evidence type="ECO:0000313" key="2">
    <source>
        <dbReference type="EMBL" id="MBB5144329.1"/>
    </source>
</evidence>
<evidence type="ECO:0000256" key="1">
    <source>
        <dbReference type="SAM" id="Phobius"/>
    </source>
</evidence>
<accession>A0A7W8C4T3</accession>
<reference evidence="2 3" key="1">
    <citation type="submission" date="2020-08" db="EMBL/GenBank/DDBJ databases">
        <title>Genomic Encyclopedia of Type Strains, Phase IV (KMG-IV): sequencing the most valuable type-strain genomes for metagenomic binning, comparative biology and taxonomic classification.</title>
        <authorList>
            <person name="Goeker M."/>
        </authorList>
    </citation>
    <scope>NUCLEOTIDE SEQUENCE [LARGE SCALE GENOMIC DNA]</scope>
    <source>
        <strain evidence="2 3">DSM 11275</strain>
    </source>
</reference>
<dbReference type="Proteomes" id="UP000539075">
    <property type="component" value="Unassembled WGS sequence"/>
</dbReference>
<proteinExistence type="predicted"/>
<dbReference type="EMBL" id="JACHGO010000007">
    <property type="protein sequence ID" value="MBB5144329.1"/>
    <property type="molecule type" value="Genomic_DNA"/>
</dbReference>
<feature type="transmembrane region" description="Helical" evidence="1">
    <location>
        <begin position="388"/>
        <end position="411"/>
    </location>
</feature>
<dbReference type="RefSeq" id="WP_183721068.1">
    <property type="nucleotide sequence ID" value="NZ_JACHGO010000007.1"/>
</dbReference>